<reference evidence="2" key="1">
    <citation type="journal article" date="2014" name="Int. J. Syst. Evol. Microbiol.">
        <title>Complete genome sequence of Corynebacterium casei LMG S-19264T (=DSM 44701T), isolated from a smear-ripened cheese.</title>
        <authorList>
            <consortium name="US DOE Joint Genome Institute (JGI-PGF)"/>
            <person name="Walter F."/>
            <person name="Albersmeier A."/>
            <person name="Kalinowski J."/>
            <person name="Ruckert C."/>
        </authorList>
    </citation>
    <scope>NUCLEOTIDE SEQUENCE</scope>
    <source>
        <strain evidence="2">JCM 3172</strain>
    </source>
</reference>
<dbReference type="EMBL" id="BMQQ01000001">
    <property type="protein sequence ID" value="GGT16578.1"/>
    <property type="molecule type" value="Genomic_DNA"/>
</dbReference>
<gene>
    <name evidence="2" type="ORF">GCM10014713_06840</name>
</gene>
<dbReference type="Proteomes" id="UP000619486">
    <property type="component" value="Unassembled WGS sequence"/>
</dbReference>
<evidence type="ECO:0000313" key="3">
    <source>
        <dbReference type="Proteomes" id="UP000619486"/>
    </source>
</evidence>
<dbReference type="AlphaFoldDB" id="A0A918LLZ4"/>
<proteinExistence type="predicted"/>
<evidence type="ECO:0000256" key="1">
    <source>
        <dbReference type="SAM" id="MobiDB-lite"/>
    </source>
</evidence>
<keyword evidence="3" id="KW-1185">Reference proteome</keyword>
<reference evidence="2" key="2">
    <citation type="submission" date="2020-09" db="EMBL/GenBank/DDBJ databases">
        <authorList>
            <person name="Sun Q."/>
            <person name="Ohkuma M."/>
        </authorList>
    </citation>
    <scope>NUCLEOTIDE SEQUENCE</scope>
    <source>
        <strain evidence="2">JCM 3172</strain>
    </source>
</reference>
<sequence length="98" mass="10758">MSWRSPQTPWVTHEADFTRPIDAAIAPERWVNASDRYTARFDEGRAPSASTSSTRHGRRAGTSSIVGPAGRSRTMSSVIPYTRGTGYPHAARGVIKRD</sequence>
<organism evidence="2 3">
    <name type="scientific">Streptomyces purpureus</name>
    <dbReference type="NCBI Taxonomy" id="1951"/>
    <lineage>
        <taxon>Bacteria</taxon>
        <taxon>Bacillati</taxon>
        <taxon>Actinomycetota</taxon>
        <taxon>Actinomycetes</taxon>
        <taxon>Kitasatosporales</taxon>
        <taxon>Streptomycetaceae</taxon>
        <taxon>Streptomyces</taxon>
    </lineage>
</organism>
<protein>
    <submittedName>
        <fullName evidence="2">Uncharacterized protein</fullName>
    </submittedName>
</protein>
<accession>A0A918LLZ4</accession>
<comment type="caution">
    <text evidence="2">The sequence shown here is derived from an EMBL/GenBank/DDBJ whole genome shotgun (WGS) entry which is preliminary data.</text>
</comment>
<evidence type="ECO:0000313" key="2">
    <source>
        <dbReference type="EMBL" id="GGT16578.1"/>
    </source>
</evidence>
<feature type="region of interest" description="Disordered" evidence="1">
    <location>
        <begin position="38"/>
        <end position="98"/>
    </location>
</feature>
<name>A0A918LLZ4_9ACTN</name>